<dbReference type="EMBL" id="LAZR01043445">
    <property type="protein sequence ID" value="KKL07066.1"/>
    <property type="molecule type" value="Genomic_DNA"/>
</dbReference>
<sequence length="276" mass="31785">MEEAKESLKFEEAIILRNQINSLEKISAKQKVISTKPVDQDVMAFALGPDSACSQIFFIRKGKLIGGEHFFLRGIKDKSKEEILTSLVKQYYYNATYIPKEVILQNEIEEKGLIRDYLEKKGKRKVKFVVPKRGDRLKLIKLAERNARLALTQKYSASQQMKEEALGELQRTLGLKELPFRIEAFDISNISGTLAAGSLVVFKGGEPDKNEYRRFRIKRVRRIDDYAMISEVIERRYRRLLKERKILPDLILIDGGKGQLNAASKVLKRLRVELPV</sequence>
<dbReference type="SUPFAM" id="SSF46600">
    <property type="entry name" value="C-terminal UvrC-binding domain of UvrB"/>
    <property type="match status" value="1"/>
</dbReference>
<evidence type="ECO:0008006" key="4">
    <source>
        <dbReference type="Google" id="ProtNLM"/>
    </source>
</evidence>
<dbReference type="GO" id="GO:0009381">
    <property type="term" value="F:excinuclease ABC activity"/>
    <property type="evidence" value="ECO:0007669"/>
    <property type="project" value="InterPro"/>
</dbReference>
<dbReference type="InterPro" id="IPR001943">
    <property type="entry name" value="UVR_dom"/>
</dbReference>
<dbReference type="PROSITE" id="PS50165">
    <property type="entry name" value="UVRC"/>
    <property type="match status" value="1"/>
</dbReference>
<reference evidence="3" key="1">
    <citation type="journal article" date="2015" name="Nature">
        <title>Complex archaea that bridge the gap between prokaryotes and eukaryotes.</title>
        <authorList>
            <person name="Spang A."/>
            <person name="Saw J.H."/>
            <person name="Jorgensen S.L."/>
            <person name="Zaremba-Niedzwiedzka K."/>
            <person name="Martijn J."/>
            <person name="Lind A.E."/>
            <person name="van Eijk R."/>
            <person name="Schleper C."/>
            <person name="Guy L."/>
            <person name="Ettema T.J."/>
        </authorList>
    </citation>
    <scope>NUCLEOTIDE SEQUENCE</scope>
</reference>
<dbReference type="InterPro" id="IPR050066">
    <property type="entry name" value="UvrABC_protein_C"/>
</dbReference>
<feature type="non-terminal residue" evidence="3">
    <location>
        <position position="276"/>
    </location>
</feature>
<feature type="domain" description="UvrC family homology region profile" evidence="2">
    <location>
        <begin position="42"/>
        <end position="267"/>
    </location>
</feature>
<dbReference type="InterPro" id="IPR038476">
    <property type="entry name" value="UvrC_RNase_H_dom_sf"/>
</dbReference>
<dbReference type="InterPro" id="IPR036876">
    <property type="entry name" value="UVR_dom_sf"/>
</dbReference>
<dbReference type="PROSITE" id="PS50151">
    <property type="entry name" value="UVR"/>
    <property type="match status" value="1"/>
</dbReference>
<dbReference type="PANTHER" id="PTHR30562">
    <property type="entry name" value="UVRC/OXIDOREDUCTASE"/>
    <property type="match status" value="1"/>
</dbReference>
<dbReference type="Pfam" id="PF08459">
    <property type="entry name" value="UvrC_RNaseH_dom"/>
    <property type="match status" value="1"/>
</dbReference>
<dbReference type="AlphaFoldDB" id="A0A0F9CN24"/>
<comment type="caution">
    <text evidence="3">The sequence shown here is derived from an EMBL/GenBank/DDBJ whole genome shotgun (WGS) entry which is preliminary data.</text>
</comment>
<evidence type="ECO:0000313" key="3">
    <source>
        <dbReference type="EMBL" id="KKL07066.1"/>
    </source>
</evidence>
<accession>A0A0F9CN24</accession>
<protein>
    <recommendedName>
        <fullName evidence="4">UvrC family homology region profile domain-containing protein</fullName>
    </recommendedName>
</protein>
<evidence type="ECO:0000259" key="1">
    <source>
        <dbReference type="PROSITE" id="PS50151"/>
    </source>
</evidence>
<dbReference type="Pfam" id="PF22920">
    <property type="entry name" value="UvrC_RNaseH"/>
    <property type="match status" value="1"/>
</dbReference>
<dbReference type="Gene3D" id="3.30.420.340">
    <property type="entry name" value="UvrC, RNAse H endonuclease domain"/>
    <property type="match status" value="1"/>
</dbReference>
<dbReference type="GO" id="GO:0006974">
    <property type="term" value="P:DNA damage response"/>
    <property type="evidence" value="ECO:0007669"/>
    <property type="project" value="TreeGrafter"/>
</dbReference>
<dbReference type="InterPro" id="IPR001162">
    <property type="entry name" value="UvrC_RNase_H_dom"/>
</dbReference>
<dbReference type="PANTHER" id="PTHR30562:SF1">
    <property type="entry name" value="UVRABC SYSTEM PROTEIN C"/>
    <property type="match status" value="1"/>
</dbReference>
<name>A0A0F9CN24_9ZZZZ</name>
<gene>
    <name evidence="3" type="ORF">LCGC14_2589750</name>
</gene>
<feature type="domain" description="UVR" evidence="1">
    <location>
        <begin position="1"/>
        <end position="26"/>
    </location>
</feature>
<organism evidence="3">
    <name type="scientific">marine sediment metagenome</name>
    <dbReference type="NCBI Taxonomy" id="412755"/>
    <lineage>
        <taxon>unclassified sequences</taxon>
        <taxon>metagenomes</taxon>
        <taxon>ecological metagenomes</taxon>
    </lineage>
</organism>
<proteinExistence type="predicted"/>
<dbReference type="GO" id="GO:0009380">
    <property type="term" value="C:excinuclease repair complex"/>
    <property type="evidence" value="ECO:0007669"/>
    <property type="project" value="TreeGrafter"/>
</dbReference>
<evidence type="ECO:0000259" key="2">
    <source>
        <dbReference type="PROSITE" id="PS50165"/>
    </source>
</evidence>